<dbReference type="InterPro" id="IPR000742">
    <property type="entry name" value="EGF"/>
</dbReference>
<dbReference type="PROSITE" id="PS01187">
    <property type="entry name" value="EGF_CA"/>
    <property type="match status" value="2"/>
</dbReference>
<dbReference type="SMART" id="SM00261">
    <property type="entry name" value="FU"/>
    <property type="match status" value="2"/>
</dbReference>
<dbReference type="PROSITE" id="PS50026">
    <property type="entry name" value="EGF_3"/>
    <property type="match status" value="1"/>
</dbReference>
<dbReference type="InterPro" id="IPR009030">
    <property type="entry name" value="Growth_fac_rcpt_cys_sf"/>
</dbReference>
<reference evidence="10" key="1">
    <citation type="submission" date="2009-08" db="EMBL/GenBank/DDBJ databases">
        <title>Annotation of Salpingoeca rosetta.</title>
        <authorList>
            <consortium name="The Broad Institute Genome Sequencing Platform"/>
            <person name="Russ C."/>
            <person name="Cuomo C."/>
            <person name="Burger G."/>
            <person name="Gray M.W."/>
            <person name="Holland P.W.H."/>
            <person name="King N."/>
            <person name="Lang F.B.F."/>
            <person name="Roger A.J."/>
            <person name="Ruiz-Trillo I."/>
            <person name="Young S.K."/>
            <person name="Zeng Q."/>
            <person name="Gargeya S."/>
            <person name="Alvarado L."/>
            <person name="Berlin A."/>
            <person name="Chapman S.B."/>
            <person name="Chen Z."/>
            <person name="Freedman E."/>
            <person name="Gellesch M."/>
            <person name="Goldberg J."/>
            <person name="Griggs A."/>
            <person name="Gujja S."/>
            <person name="Heilman E."/>
            <person name="Heiman D."/>
            <person name="Howarth C."/>
            <person name="Mehta T."/>
            <person name="Neiman D."/>
            <person name="Pearson M."/>
            <person name="Roberts A."/>
            <person name="Saif S."/>
            <person name="Shea T."/>
            <person name="Shenoy N."/>
            <person name="Sisk P."/>
            <person name="Stolte C."/>
            <person name="Sykes S."/>
            <person name="White J."/>
            <person name="Yandava C."/>
            <person name="Haas B."/>
            <person name="Nusbaum C."/>
            <person name="Birren B."/>
        </authorList>
    </citation>
    <scope>NUCLEOTIDE SEQUENCE [LARGE SCALE GENOMIC DNA]</scope>
    <source>
        <strain evidence="10">ATCC 50818</strain>
    </source>
</reference>
<sequence length="382" mass="40239">MVMVMMPRRGCRSRIGGAAVVVLALLLACGLEGVRADAKCHTCKSLVSRFVKGMDRTKADGFGGGNTDWEERSLGAYATSETRLQEILEDTCESSKDHSCHMQLEQAEETIEDWWYDRCDGDAEDTLREMVCEKALRVCCPNGRYGPKCKPCPGGAENPCSGHGRCKGEGTTSGSGKCTCHTGYKGKSCNKCKKGFYAVDEANGDEDSSSTTTNAITCLKCNPACTACTGPGTSSCTKCAEGYVYEEGNGCVDVDECAAGTFKCAGDQYCHNTPGNYTCRSCHACDPSAGCDGAGPGACRACAPGYRMKGGDGAGCADVDECEEQGDSVCAEGNKVCTNTQGSFDCTCPQGTREVDGACVDDNDSEAQQEGDDKKSPGHDEL</sequence>
<dbReference type="SMART" id="SM00179">
    <property type="entry name" value="EGF_CA"/>
    <property type="match status" value="2"/>
</dbReference>
<dbReference type="SUPFAM" id="SSF57184">
    <property type="entry name" value="Growth factor receptor domain"/>
    <property type="match status" value="1"/>
</dbReference>
<dbReference type="InterPro" id="IPR018097">
    <property type="entry name" value="EGF_Ca-bd_CS"/>
</dbReference>
<dbReference type="GO" id="GO:0005509">
    <property type="term" value="F:calcium ion binding"/>
    <property type="evidence" value="ECO:0007669"/>
    <property type="project" value="InterPro"/>
</dbReference>
<dbReference type="Proteomes" id="UP000007799">
    <property type="component" value="Unassembled WGS sequence"/>
</dbReference>
<dbReference type="AlphaFoldDB" id="F2U8D0"/>
<accession>F2U8D0</accession>
<proteinExistence type="inferred from homology"/>
<keyword evidence="5 6" id="KW-1015">Disulfide bond</keyword>
<dbReference type="CDD" id="cd00064">
    <property type="entry name" value="FU"/>
    <property type="match status" value="1"/>
</dbReference>
<evidence type="ECO:0000256" key="6">
    <source>
        <dbReference type="PROSITE-ProRule" id="PRU00076"/>
    </source>
</evidence>
<dbReference type="InterPro" id="IPR002049">
    <property type="entry name" value="LE_dom"/>
</dbReference>
<dbReference type="PROSITE" id="PS00022">
    <property type="entry name" value="EGF_1"/>
    <property type="match status" value="1"/>
</dbReference>
<dbReference type="InterPro" id="IPR049883">
    <property type="entry name" value="NOTCH1_EGF-like"/>
</dbReference>
<evidence type="ECO:0000313" key="11">
    <source>
        <dbReference type="Proteomes" id="UP000007799"/>
    </source>
</evidence>
<dbReference type="Gene3D" id="2.10.25.10">
    <property type="entry name" value="Laminin"/>
    <property type="match status" value="2"/>
</dbReference>
<organism evidence="11">
    <name type="scientific">Salpingoeca rosetta (strain ATCC 50818 / BSB-021)</name>
    <dbReference type="NCBI Taxonomy" id="946362"/>
    <lineage>
        <taxon>Eukaryota</taxon>
        <taxon>Choanoflagellata</taxon>
        <taxon>Craspedida</taxon>
        <taxon>Salpingoecidae</taxon>
        <taxon>Salpingoeca</taxon>
    </lineage>
</organism>
<evidence type="ECO:0000256" key="2">
    <source>
        <dbReference type="ARBA" id="ARBA00022536"/>
    </source>
</evidence>
<dbReference type="RefSeq" id="XP_004994461.1">
    <property type="nucleotide sequence ID" value="XM_004994404.1"/>
</dbReference>
<dbReference type="InterPro" id="IPR006212">
    <property type="entry name" value="Furin_repeat"/>
</dbReference>
<evidence type="ECO:0000256" key="7">
    <source>
        <dbReference type="SAM" id="MobiDB-lite"/>
    </source>
</evidence>
<dbReference type="SMART" id="SM00181">
    <property type="entry name" value="EGF"/>
    <property type="match status" value="3"/>
</dbReference>
<keyword evidence="11" id="KW-1185">Reference proteome</keyword>
<feature type="compositionally biased region" description="Basic and acidic residues" evidence="7">
    <location>
        <begin position="371"/>
        <end position="382"/>
    </location>
</feature>
<keyword evidence="3 8" id="KW-0732">Signal</keyword>
<evidence type="ECO:0000256" key="3">
    <source>
        <dbReference type="ARBA" id="ARBA00022729"/>
    </source>
</evidence>
<protein>
    <submittedName>
        <fullName evidence="10">Cysteine-rich with EGF-like domain-containing protein 2</fullName>
    </submittedName>
</protein>
<comment type="caution">
    <text evidence="6">Lacks conserved residue(s) required for the propagation of feature annotation.</text>
</comment>
<dbReference type="InParanoid" id="F2U8D0"/>
<evidence type="ECO:0000313" key="10">
    <source>
        <dbReference type="EMBL" id="EGD72638.1"/>
    </source>
</evidence>
<keyword evidence="4" id="KW-0677">Repeat</keyword>
<feature type="chain" id="PRO_5003290402" evidence="8">
    <location>
        <begin position="37"/>
        <end position="382"/>
    </location>
</feature>
<feature type="signal peptide" evidence="8">
    <location>
        <begin position="1"/>
        <end position="36"/>
    </location>
</feature>
<keyword evidence="2 6" id="KW-0245">EGF-like domain</keyword>
<dbReference type="eggNOG" id="KOG4260">
    <property type="taxonomic scope" value="Eukaryota"/>
</dbReference>
<evidence type="ECO:0000259" key="9">
    <source>
        <dbReference type="PROSITE" id="PS50026"/>
    </source>
</evidence>
<dbReference type="FunCoup" id="F2U8D0">
    <property type="interactions" value="528"/>
</dbReference>
<dbReference type="KEGG" id="sre:PTSG_04373"/>
<dbReference type="Pfam" id="PF00053">
    <property type="entry name" value="EGF_laminin"/>
    <property type="match status" value="1"/>
</dbReference>
<dbReference type="InterPro" id="IPR001881">
    <property type="entry name" value="EGF-like_Ca-bd_dom"/>
</dbReference>
<evidence type="ECO:0000256" key="1">
    <source>
        <dbReference type="ARBA" id="ARBA00005897"/>
    </source>
</evidence>
<feature type="compositionally biased region" description="Acidic residues" evidence="7">
    <location>
        <begin position="359"/>
        <end position="370"/>
    </location>
</feature>
<evidence type="ECO:0000256" key="4">
    <source>
        <dbReference type="ARBA" id="ARBA00022737"/>
    </source>
</evidence>
<dbReference type="Pfam" id="PF07645">
    <property type="entry name" value="EGF_CA"/>
    <property type="match status" value="2"/>
</dbReference>
<gene>
    <name evidence="10" type="ORF">PTSG_04373</name>
</gene>
<dbReference type="OrthoDB" id="19903at2759"/>
<feature type="region of interest" description="Disordered" evidence="7">
    <location>
        <begin position="359"/>
        <end position="382"/>
    </location>
</feature>
<dbReference type="PANTHER" id="PTHR24050">
    <property type="entry name" value="PA14 DOMAIN-CONTAINING PROTEIN"/>
    <property type="match status" value="1"/>
</dbReference>
<feature type="domain" description="EGF-like" evidence="9">
    <location>
        <begin position="150"/>
        <end position="190"/>
    </location>
</feature>
<comment type="similarity">
    <text evidence="1">Belongs to the CRELD family.</text>
</comment>
<dbReference type="GeneID" id="16075044"/>
<name>F2U8D0_SALR5</name>
<dbReference type="InterPro" id="IPR052235">
    <property type="entry name" value="Nephronectin_domain"/>
</dbReference>
<evidence type="ECO:0000256" key="8">
    <source>
        <dbReference type="SAM" id="SignalP"/>
    </source>
</evidence>
<dbReference type="InterPro" id="IPR000152">
    <property type="entry name" value="EGF-type_Asp/Asn_hydroxyl_site"/>
</dbReference>
<dbReference type="EMBL" id="GL832964">
    <property type="protein sequence ID" value="EGD72638.1"/>
    <property type="molecule type" value="Genomic_DNA"/>
</dbReference>
<feature type="disulfide bond" evidence="6">
    <location>
        <begin position="180"/>
        <end position="189"/>
    </location>
</feature>
<evidence type="ECO:0000256" key="5">
    <source>
        <dbReference type="ARBA" id="ARBA00023157"/>
    </source>
</evidence>
<dbReference type="OMA" id="HCRANQY"/>
<dbReference type="PROSITE" id="PS00010">
    <property type="entry name" value="ASX_HYDROXYL"/>
    <property type="match status" value="1"/>
</dbReference>
<dbReference type="PANTHER" id="PTHR24050:SF28">
    <property type="entry name" value="UROMODULIN-LIKE"/>
    <property type="match status" value="1"/>
</dbReference>